<dbReference type="OMA" id="TRNQNDH"/>
<sequence>MSVSSLAPLNSPSALSFPNVSNYPALSDWVAPSFTQAAQFRVGATLVLFLFAACSNVALLVSVWCGRGRRLASHLRPLMLSLAMADLMMTFLVMPLDAVWNMTVQWYGGDTLCKLLCFLKLFAMHASAFILVVISLDRQHTILNPLDALSAHHRNQRMLLVAWSISLLLASPQLFIFRAVRMDGVDFIQCATHGSFSHHWQETVYNMFHFTTLYVVPLLVMSCCYSRILLHIHQQHLREKAGESFLRRSNSDIIPKARMKSLKMTVVIVLSFVVCWTPYYLLGIWYWFQPNMLHITPDYIHHALFVFGNLNTCFDPVIYGFYTPSFRADLSACCHKKTAGANTSSQLPNLLSTRQGPQSEENKSGSNPKKQAGD</sequence>
<keyword evidence="4 13" id="KW-0812">Transmembrane</keyword>
<accession>A0A665T1B6</accession>
<dbReference type="InterPro" id="IPR017452">
    <property type="entry name" value="GPCR_Rhodpsn_7TM"/>
</dbReference>
<name>A0A665T1B6_ECHNA</name>
<dbReference type="GO" id="GO:0032870">
    <property type="term" value="P:cellular response to hormone stimulus"/>
    <property type="evidence" value="ECO:0007669"/>
    <property type="project" value="TreeGrafter"/>
</dbReference>
<feature type="transmembrane region" description="Helical" evidence="13">
    <location>
        <begin position="266"/>
        <end position="288"/>
    </location>
</feature>
<keyword evidence="2" id="KW-1003">Cell membrane</keyword>
<protein>
    <recommendedName>
        <fullName evidence="11">Type II GnRH receptor</fullName>
    </recommendedName>
</protein>
<evidence type="ECO:0000256" key="10">
    <source>
        <dbReference type="ARBA" id="ARBA00023224"/>
    </source>
</evidence>
<dbReference type="PRINTS" id="PR00529">
    <property type="entry name" value="GNADOTRPHINR"/>
</dbReference>
<keyword evidence="10" id="KW-0807">Transducer</keyword>
<proteinExistence type="predicted"/>
<feature type="domain" description="G-protein coupled receptors family 1 profile" evidence="14">
    <location>
        <begin position="55"/>
        <end position="319"/>
    </location>
</feature>
<reference evidence="15" key="1">
    <citation type="submission" date="2021-04" db="EMBL/GenBank/DDBJ databases">
        <authorList>
            <consortium name="Wellcome Sanger Institute Data Sharing"/>
        </authorList>
    </citation>
    <scope>NUCLEOTIDE SEQUENCE [LARGE SCALE GENOMIC DNA]</scope>
</reference>
<comment type="subcellular location">
    <subcellularLocation>
        <location evidence="1">Cell membrane</location>
        <topology evidence="1">Multi-pass membrane protein</topology>
    </subcellularLocation>
</comment>
<keyword evidence="7 13" id="KW-0472">Membrane</keyword>
<feature type="transmembrane region" description="Helical" evidence="13">
    <location>
        <begin position="300"/>
        <end position="322"/>
    </location>
</feature>
<dbReference type="OrthoDB" id="6022667at2759"/>
<dbReference type="GO" id="GO:0004930">
    <property type="term" value="F:G protein-coupled receptor activity"/>
    <property type="evidence" value="ECO:0007669"/>
    <property type="project" value="UniProtKB-KW"/>
</dbReference>
<evidence type="ECO:0000256" key="1">
    <source>
        <dbReference type="ARBA" id="ARBA00004651"/>
    </source>
</evidence>
<feature type="region of interest" description="Disordered" evidence="12">
    <location>
        <begin position="342"/>
        <end position="374"/>
    </location>
</feature>
<reference evidence="15" key="2">
    <citation type="submission" date="2025-08" db="UniProtKB">
        <authorList>
            <consortium name="Ensembl"/>
        </authorList>
    </citation>
    <scope>IDENTIFICATION</scope>
</reference>
<dbReference type="InParanoid" id="A0A665T1B6"/>
<evidence type="ECO:0000256" key="11">
    <source>
        <dbReference type="ARBA" id="ARBA00082552"/>
    </source>
</evidence>
<feature type="transmembrane region" description="Helical" evidence="13">
    <location>
        <begin position="78"/>
        <end position="98"/>
    </location>
</feature>
<dbReference type="GO" id="GO:0042277">
    <property type="term" value="F:peptide binding"/>
    <property type="evidence" value="ECO:0007669"/>
    <property type="project" value="TreeGrafter"/>
</dbReference>
<dbReference type="RefSeq" id="XP_029360821.1">
    <property type="nucleotide sequence ID" value="XM_029504961.1"/>
</dbReference>
<evidence type="ECO:0000313" key="15">
    <source>
        <dbReference type="Ensembl" id="ENSENLP00000003294.1"/>
    </source>
</evidence>
<dbReference type="PROSITE" id="PS50262">
    <property type="entry name" value="G_PROTEIN_RECEP_F1_2"/>
    <property type="match status" value="1"/>
</dbReference>
<evidence type="ECO:0000256" key="3">
    <source>
        <dbReference type="ARBA" id="ARBA00022553"/>
    </source>
</evidence>
<dbReference type="GO" id="GO:0005886">
    <property type="term" value="C:plasma membrane"/>
    <property type="evidence" value="ECO:0007669"/>
    <property type="project" value="UniProtKB-SubCell"/>
</dbReference>
<dbReference type="Proteomes" id="UP000472264">
    <property type="component" value="Chromosome 6"/>
</dbReference>
<evidence type="ECO:0000256" key="8">
    <source>
        <dbReference type="ARBA" id="ARBA00023157"/>
    </source>
</evidence>
<keyword evidence="5 13" id="KW-1133">Transmembrane helix</keyword>
<dbReference type="Ensembl" id="ENSENLT00000003476.1">
    <property type="protein sequence ID" value="ENSENLP00000003294.1"/>
    <property type="gene ID" value="ENSENLG00000001582.1"/>
</dbReference>
<dbReference type="GO" id="GO:0016500">
    <property type="term" value="F:protein-hormone receptor activity"/>
    <property type="evidence" value="ECO:0007669"/>
    <property type="project" value="InterPro"/>
</dbReference>
<feature type="transmembrane region" description="Helical" evidence="13">
    <location>
        <begin position="118"/>
        <end position="137"/>
    </location>
</feature>
<dbReference type="Pfam" id="PF00001">
    <property type="entry name" value="7tm_1"/>
    <property type="match status" value="1"/>
</dbReference>
<keyword evidence="6" id="KW-0297">G-protein coupled receptor</keyword>
<dbReference type="PRINTS" id="PR00237">
    <property type="entry name" value="GPCRRHODOPSN"/>
</dbReference>
<dbReference type="PANTHER" id="PTHR24241">
    <property type="entry name" value="NEUROPEPTIDE RECEPTOR-RELATED G-PROTEIN COUPLED RECEPTOR"/>
    <property type="match status" value="1"/>
</dbReference>
<keyword evidence="3" id="KW-0597">Phosphoprotein</keyword>
<evidence type="ECO:0000256" key="12">
    <source>
        <dbReference type="SAM" id="MobiDB-lite"/>
    </source>
</evidence>
<reference evidence="15" key="3">
    <citation type="submission" date="2025-09" db="UniProtKB">
        <authorList>
            <consortium name="Ensembl"/>
        </authorList>
    </citation>
    <scope>IDENTIFICATION</scope>
</reference>
<evidence type="ECO:0000256" key="9">
    <source>
        <dbReference type="ARBA" id="ARBA00023170"/>
    </source>
</evidence>
<evidence type="ECO:0000256" key="5">
    <source>
        <dbReference type="ARBA" id="ARBA00022989"/>
    </source>
</evidence>
<dbReference type="AlphaFoldDB" id="A0A665T1B6"/>
<keyword evidence="9" id="KW-0675">Receptor</keyword>
<feature type="transmembrane region" description="Helical" evidence="13">
    <location>
        <begin position="158"/>
        <end position="177"/>
    </location>
</feature>
<dbReference type="InterPro" id="IPR001658">
    <property type="entry name" value="GphnRH_fam_rcpt"/>
</dbReference>
<evidence type="ECO:0000313" key="16">
    <source>
        <dbReference type="Proteomes" id="UP000472264"/>
    </source>
</evidence>
<evidence type="ECO:0000256" key="6">
    <source>
        <dbReference type="ARBA" id="ARBA00023040"/>
    </source>
</evidence>
<dbReference type="FunFam" id="1.20.1070.10:FF:000199">
    <property type="entry name" value="Gonadotropin-releasing hormone II receptor"/>
    <property type="match status" value="1"/>
</dbReference>
<evidence type="ECO:0000256" key="2">
    <source>
        <dbReference type="ARBA" id="ARBA00022475"/>
    </source>
</evidence>
<keyword evidence="16" id="KW-1185">Reference proteome</keyword>
<dbReference type="GeneID" id="115045334"/>
<keyword evidence="8" id="KW-1015">Disulfide bond</keyword>
<evidence type="ECO:0000256" key="4">
    <source>
        <dbReference type="ARBA" id="ARBA00022692"/>
    </source>
</evidence>
<evidence type="ECO:0000256" key="13">
    <source>
        <dbReference type="SAM" id="Phobius"/>
    </source>
</evidence>
<feature type="transmembrane region" description="Helical" evidence="13">
    <location>
        <begin position="40"/>
        <end position="66"/>
    </location>
</feature>
<dbReference type="SUPFAM" id="SSF81321">
    <property type="entry name" value="Family A G protein-coupled receptor-like"/>
    <property type="match status" value="1"/>
</dbReference>
<dbReference type="InterPro" id="IPR000276">
    <property type="entry name" value="GPCR_Rhodpsn"/>
</dbReference>
<dbReference type="PANTHER" id="PTHR24241:SF183">
    <property type="entry name" value="GONADOTROPIN RELEASING HORMONE RECEPTOR"/>
    <property type="match status" value="1"/>
</dbReference>
<organism evidence="15 16">
    <name type="scientific">Echeneis naucrates</name>
    <name type="common">Live sharksucker</name>
    <dbReference type="NCBI Taxonomy" id="173247"/>
    <lineage>
        <taxon>Eukaryota</taxon>
        <taxon>Metazoa</taxon>
        <taxon>Chordata</taxon>
        <taxon>Craniata</taxon>
        <taxon>Vertebrata</taxon>
        <taxon>Euteleostomi</taxon>
        <taxon>Actinopterygii</taxon>
        <taxon>Neopterygii</taxon>
        <taxon>Teleostei</taxon>
        <taxon>Neoteleostei</taxon>
        <taxon>Acanthomorphata</taxon>
        <taxon>Carangaria</taxon>
        <taxon>Carangiformes</taxon>
        <taxon>Echeneidae</taxon>
        <taxon>Echeneis</taxon>
    </lineage>
</organism>
<evidence type="ECO:0000256" key="7">
    <source>
        <dbReference type="ARBA" id="ARBA00023136"/>
    </source>
</evidence>
<feature type="transmembrane region" description="Helical" evidence="13">
    <location>
        <begin position="207"/>
        <end position="230"/>
    </location>
</feature>
<evidence type="ECO:0000259" key="14">
    <source>
        <dbReference type="PROSITE" id="PS50262"/>
    </source>
</evidence>
<gene>
    <name evidence="15" type="primary">LOC115045334</name>
</gene>
<dbReference type="Gene3D" id="1.20.1070.10">
    <property type="entry name" value="Rhodopsin 7-helix transmembrane proteins"/>
    <property type="match status" value="1"/>
</dbReference>